<keyword evidence="1" id="KW-0808">Transferase</keyword>
<dbReference type="PANTHER" id="PTHR43686">
    <property type="entry name" value="SULFURTRANSFERASE-RELATED"/>
    <property type="match status" value="1"/>
</dbReference>
<dbReference type="GO" id="GO:0016740">
    <property type="term" value="F:transferase activity"/>
    <property type="evidence" value="ECO:0007669"/>
    <property type="project" value="UniProtKB-KW"/>
</dbReference>
<evidence type="ECO:0000256" key="2">
    <source>
        <dbReference type="PIRSR" id="PIRSR004976-51"/>
    </source>
</evidence>
<proteinExistence type="predicted"/>
<organism evidence="4 5">
    <name type="scientific">Proteiniclasticum ruminis</name>
    <dbReference type="NCBI Taxonomy" id="398199"/>
    <lineage>
        <taxon>Bacteria</taxon>
        <taxon>Bacillati</taxon>
        <taxon>Bacillota</taxon>
        <taxon>Clostridia</taxon>
        <taxon>Eubacteriales</taxon>
        <taxon>Clostridiaceae</taxon>
        <taxon>Proteiniclasticum</taxon>
    </lineage>
</organism>
<feature type="binding site" evidence="2">
    <location>
        <position position="159"/>
    </location>
    <ligand>
        <name>ATP</name>
        <dbReference type="ChEBI" id="CHEBI:30616"/>
    </ligand>
</feature>
<dbReference type="EMBL" id="FNDZ01000003">
    <property type="protein sequence ID" value="SDI59162.1"/>
    <property type="molecule type" value="Genomic_DNA"/>
</dbReference>
<dbReference type="InterPro" id="IPR014729">
    <property type="entry name" value="Rossmann-like_a/b/a_fold"/>
</dbReference>
<feature type="binding site" evidence="2">
    <location>
        <position position="64"/>
    </location>
    <ligand>
        <name>ATP</name>
        <dbReference type="ChEBI" id="CHEBI:30616"/>
    </ligand>
</feature>
<feature type="binding site" evidence="2">
    <location>
        <position position="88"/>
    </location>
    <ligand>
        <name>ATP</name>
        <dbReference type="ChEBI" id="CHEBI:30616"/>
    </ligand>
</feature>
<feature type="domain" description="tRNA(Ile)-lysidine/2-thiocytidine synthase N-terminal" evidence="3">
    <location>
        <begin position="54"/>
        <end position="217"/>
    </location>
</feature>
<dbReference type="Gene3D" id="3.40.50.620">
    <property type="entry name" value="HUPs"/>
    <property type="match status" value="1"/>
</dbReference>
<accession>A0A1G8LTW6</accession>
<dbReference type="GO" id="GO:0005524">
    <property type="term" value="F:ATP binding"/>
    <property type="evidence" value="ECO:0007669"/>
    <property type="project" value="UniProtKB-KW"/>
</dbReference>
<dbReference type="PIRSF" id="PIRSF004976">
    <property type="entry name" value="ATPase_YdaO"/>
    <property type="match status" value="1"/>
</dbReference>
<dbReference type="PANTHER" id="PTHR43686:SF1">
    <property type="entry name" value="AMINOTRAN_5 DOMAIN-CONTAINING PROTEIN"/>
    <property type="match status" value="1"/>
</dbReference>
<reference evidence="4 5" key="1">
    <citation type="submission" date="2016-10" db="EMBL/GenBank/DDBJ databases">
        <authorList>
            <person name="de Groot N.N."/>
        </authorList>
    </citation>
    <scope>NUCLEOTIDE SEQUENCE [LARGE SCALE GENOMIC DNA]</scope>
    <source>
        <strain evidence="4 5">CGMCC 1.5058</strain>
    </source>
</reference>
<evidence type="ECO:0000256" key="1">
    <source>
        <dbReference type="ARBA" id="ARBA00022679"/>
    </source>
</evidence>
<dbReference type="InterPro" id="IPR035107">
    <property type="entry name" value="tRNA_thiolation_TtcA_Ctu1"/>
</dbReference>
<feature type="binding site" evidence="2">
    <location>
        <begin position="58"/>
        <end position="60"/>
    </location>
    <ligand>
        <name>ATP</name>
        <dbReference type="ChEBI" id="CHEBI:30616"/>
    </ligand>
</feature>
<dbReference type="GO" id="GO:0008033">
    <property type="term" value="P:tRNA processing"/>
    <property type="evidence" value="ECO:0007669"/>
    <property type="project" value="InterPro"/>
</dbReference>
<keyword evidence="2" id="KW-0067">ATP-binding</keyword>
<evidence type="ECO:0000313" key="4">
    <source>
        <dbReference type="EMBL" id="SDI59162.1"/>
    </source>
</evidence>
<name>A0A1G8LTW6_9CLOT</name>
<keyword evidence="2" id="KW-0547">Nucleotide-binding</keyword>
<dbReference type="CDD" id="cd24138">
    <property type="entry name" value="TtcA-like"/>
    <property type="match status" value="1"/>
</dbReference>
<dbReference type="AlphaFoldDB" id="A0A1G8LTW6"/>
<protein>
    <submittedName>
        <fullName evidence="4">tRNA(Ile)-lysidine synthase TilS/MesJ</fullName>
    </submittedName>
</protein>
<dbReference type="RefSeq" id="WP_031575157.1">
    <property type="nucleotide sequence ID" value="NZ_FNDZ01000003.1"/>
</dbReference>
<dbReference type="InterPro" id="IPR011063">
    <property type="entry name" value="TilS/TtcA_N"/>
</dbReference>
<evidence type="ECO:0000259" key="3">
    <source>
        <dbReference type="Pfam" id="PF01171"/>
    </source>
</evidence>
<dbReference type="SUPFAM" id="SSF52402">
    <property type="entry name" value="Adenine nucleotide alpha hydrolases-like"/>
    <property type="match status" value="1"/>
</dbReference>
<evidence type="ECO:0000313" key="5">
    <source>
        <dbReference type="Proteomes" id="UP000183255"/>
    </source>
</evidence>
<dbReference type="Proteomes" id="UP000183255">
    <property type="component" value="Unassembled WGS sequence"/>
</dbReference>
<feature type="binding site" evidence="2">
    <location>
        <position position="164"/>
    </location>
    <ligand>
        <name>ATP</name>
        <dbReference type="ChEBI" id="CHEBI:30616"/>
    </ligand>
</feature>
<gene>
    <name evidence="4" type="ORF">SAMN05421804_103185</name>
</gene>
<dbReference type="Pfam" id="PF01171">
    <property type="entry name" value="ATP_bind_3"/>
    <property type="match status" value="1"/>
</dbReference>
<sequence>MSIAGEGCEILVPFSERKTLQEIERSLTTTYKKNVWGKFIKAINDYNLVEEGDKVAVAISGGKDSLILAKLFQELKKHKKVDFEVEFIAMDPGYHKEIRKLLEENCKFLEIPVKIYESGIFNVIDKIAKDYPCYMCARMRRGSLYEYAQSLGCNKLALGHHFNDVIETVMLNVIYGGTFKSMLPKLKAQNFENMEIIRPMYLIEEDNIKNWIQSAGIWPLNCACMVAAKKIGNKRYEIRELIKNLKAQNKDVDKCIFRSQENIQMDSVVGWRDKKGDKHSYLEYYDDDAMMFDDPNDF</sequence>